<feature type="region of interest" description="Disordered" evidence="6">
    <location>
        <begin position="171"/>
        <end position="283"/>
    </location>
</feature>
<dbReference type="PROSITE" id="PS01175">
    <property type="entry name" value="RIBONUCLEASE_II"/>
    <property type="match status" value="1"/>
</dbReference>
<organism evidence="8 9">
    <name type="scientific">Mortierella isabellina</name>
    <name type="common">Filamentous fungus</name>
    <name type="synonym">Umbelopsis isabellina</name>
    <dbReference type="NCBI Taxonomy" id="91625"/>
    <lineage>
        <taxon>Eukaryota</taxon>
        <taxon>Fungi</taxon>
        <taxon>Fungi incertae sedis</taxon>
        <taxon>Mucoromycota</taxon>
        <taxon>Mucoromycotina</taxon>
        <taxon>Umbelopsidomycetes</taxon>
        <taxon>Umbelopsidales</taxon>
        <taxon>Umbelopsidaceae</taxon>
        <taxon>Umbelopsis</taxon>
    </lineage>
</organism>
<feature type="compositionally biased region" description="Basic and acidic residues" evidence="6">
    <location>
        <begin position="246"/>
        <end position="261"/>
    </location>
</feature>
<keyword evidence="9" id="KW-1185">Reference proteome</keyword>
<comment type="similarity">
    <text evidence="5">Belongs to the RNR ribonuclease family. DIS3L2 subfamily.</text>
</comment>
<feature type="site" description="Important for catalytic activity" evidence="5">
    <location>
        <position position="580"/>
    </location>
</feature>
<dbReference type="Gene3D" id="2.40.50.700">
    <property type="match status" value="1"/>
</dbReference>
<dbReference type="InterPro" id="IPR028591">
    <property type="entry name" value="DIS3L2"/>
</dbReference>
<dbReference type="SUPFAM" id="SSF50249">
    <property type="entry name" value="Nucleic acid-binding proteins"/>
    <property type="match status" value="3"/>
</dbReference>
<dbReference type="GO" id="GO:0003723">
    <property type="term" value="F:RNA binding"/>
    <property type="evidence" value="ECO:0007669"/>
    <property type="project" value="UniProtKB-KW"/>
</dbReference>
<dbReference type="GO" id="GO:0000956">
    <property type="term" value="P:nuclear-transcribed mRNA catabolic process"/>
    <property type="evidence" value="ECO:0007669"/>
    <property type="project" value="UniProtKB-UniRule"/>
</dbReference>
<dbReference type="PANTHER" id="PTHR23355:SF9">
    <property type="entry name" value="DIS3-LIKE EXONUCLEASE 2"/>
    <property type="match status" value="1"/>
</dbReference>
<comment type="caution">
    <text evidence="8">The sequence shown here is derived from an EMBL/GenBank/DDBJ whole genome shotgun (WGS) entry which is preliminary data.</text>
</comment>
<dbReference type="Pfam" id="PF17849">
    <property type="entry name" value="OB_Dis3"/>
    <property type="match status" value="1"/>
</dbReference>
<feature type="compositionally biased region" description="Polar residues" evidence="6">
    <location>
        <begin position="46"/>
        <end position="63"/>
    </location>
</feature>
<keyword evidence="1 5" id="KW-0963">Cytoplasm</keyword>
<keyword evidence="5" id="KW-0269">Exonuclease</keyword>
<sequence length="1119" mass="126771">MIHDNEQTNVVEPAKSLIEPQHVPDLPSSDKQRLKQAPNPIAAKKCTNTHTEGSGTLKQQSNAKQHRERKHNNRSQNSTNTTGRGRHSTTQKDKVTGELPSVNINLPRRVQPVRTSEEFEALDSWRSTQKKSEITNESQRPVRSRAPLSELTKKKILNIIGEGRVLTPKYKETKQDEAIHKSSEPSKKTNEHQDVERDTAGKRMTGTNTPDKSDVKPKHVHKHHHKVDAANKSTVNTLKNTSNSKGTDKARGGSESDDWRAKSNIPATPVKPIRKHHPDDSHSENKRQLFARYYNDVEVIRLLESKKLYKGSIRINKRNRQDAYVTSPDLDYDIYIHSAANRNRALEGDIVAVQLKDVDQVWEVKKKKDEKNAENKKERNFSSNNEEQRQVEIIPQKIEVEEESDDEDRNKPKYCGVVVAILDRSLEPIVTGILSLDRPGNGPPKNGKSLPAPKTVWLKPTDMRMPLIAIPIAQCPADFATDEAKYKKKIFIVRILSWPITQQHPWGMLVKELGNVGELAIEAKALLAEHNVKDSDFPIPAMRNLPETPWQIPEKEYKSRRDLRFHRIFTIDPITAKDLDDAVHITDKGDGTYEVGVHIADVSYFIPSKSALDTEALNRGTSVYLVDRVIPMLPSLLCEKLCSLNPGVERLAFSVIWQMDKEGKILDTWFGRTIIKSCAKLAYEHAQQVIEGGSLSKEIEVHAHGASEIEKDIMDLYHISLHLRKARFANGALSMNSVKLSFDLDDEGKPTGVHVYQQKDANRLIEEFMLSANISVAKKIASHYPEQALLRRHAPPIERRLEEFLIQAESYGYVIDASSAGALQASFNEIDSDEVRNTLLLLAIKPMQRAKYFCTGTLDIAKYLHYALNVPMYTHFTSPIRRFADVVVHRQLEAALNGADEFPLDTKAISKIAEQCNIKKDGAKNAQDASIKLYLAEYIHRETELHGPIYREATVIRVLEECYEVFVPEYGLEQRLYLDRMALKKSTHDPANDSIILEWQESANEMKTVVDDSIKSLQFNDDDIDMDKVMNELSGQVQNMNKESKKLPETDQQTRVSSSKQTDQNDVSSRKQNEDEVKQGEPIKQVIKIFGKVQVRIDANMERTPPIINLHAVKPSCSG</sequence>
<dbReference type="InterPro" id="IPR001900">
    <property type="entry name" value="RNase_II/R"/>
</dbReference>
<keyword evidence="5" id="KW-0378">Hydrolase</keyword>
<feature type="region of interest" description="Disordered" evidence="6">
    <location>
        <begin position="1040"/>
        <end position="1079"/>
    </location>
</feature>
<dbReference type="Proteomes" id="UP000654370">
    <property type="component" value="Unassembled WGS sequence"/>
</dbReference>
<feature type="compositionally biased region" description="Basic and acidic residues" evidence="6">
    <location>
        <begin position="1068"/>
        <end position="1079"/>
    </location>
</feature>
<dbReference type="Gene3D" id="2.40.50.140">
    <property type="entry name" value="Nucleic acid-binding proteins"/>
    <property type="match status" value="1"/>
</dbReference>
<dbReference type="InterPro" id="IPR012340">
    <property type="entry name" value="NA-bd_OB-fold"/>
</dbReference>
<keyword evidence="5" id="KW-0540">Nuclease</keyword>
<evidence type="ECO:0000256" key="2">
    <source>
        <dbReference type="ARBA" id="ARBA00022723"/>
    </source>
</evidence>
<dbReference type="GO" id="GO:1990074">
    <property type="term" value="P:polyuridylation-dependent mRNA catabolic process"/>
    <property type="evidence" value="ECO:0007669"/>
    <property type="project" value="UniProtKB-UniRule"/>
</dbReference>
<feature type="compositionally biased region" description="Polar residues" evidence="6">
    <location>
        <begin position="74"/>
        <end position="83"/>
    </location>
</feature>
<keyword evidence="4 5" id="KW-0694">RNA-binding</keyword>
<feature type="region of interest" description="Disordered" evidence="6">
    <location>
        <begin position="1"/>
        <end position="146"/>
    </location>
</feature>
<dbReference type="InterPro" id="IPR050180">
    <property type="entry name" value="RNR_Ribonuclease"/>
</dbReference>
<feature type="compositionally biased region" description="Basic residues" evidence="6">
    <location>
        <begin position="64"/>
        <end position="73"/>
    </location>
</feature>
<dbReference type="GO" id="GO:0046872">
    <property type="term" value="F:metal ion binding"/>
    <property type="evidence" value="ECO:0007669"/>
    <property type="project" value="UniProtKB-KW"/>
</dbReference>
<reference evidence="8" key="1">
    <citation type="submission" date="2020-12" db="EMBL/GenBank/DDBJ databases">
        <title>Metabolic potential, ecology and presence of endohyphal bacteria is reflected in genomic diversity of Mucoromycotina.</title>
        <authorList>
            <person name="Muszewska A."/>
            <person name="Okrasinska A."/>
            <person name="Steczkiewicz K."/>
            <person name="Drgas O."/>
            <person name="Orlowska M."/>
            <person name="Perlinska-Lenart U."/>
            <person name="Aleksandrzak-Piekarczyk T."/>
            <person name="Szatraj K."/>
            <person name="Zielenkiewicz U."/>
            <person name="Pilsyk S."/>
            <person name="Malc E."/>
            <person name="Mieczkowski P."/>
            <person name="Kruszewska J.S."/>
            <person name="Biernat P."/>
            <person name="Pawlowska J."/>
        </authorList>
    </citation>
    <scope>NUCLEOTIDE SEQUENCE</scope>
    <source>
        <strain evidence="8">WA0000067209</strain>
    </source>
</reference>
<dbReference type="EC" id="3.1.13.-" evidence="5"/>
<evidence type="ECO:0000259" key="7">
    <source>
        <dbReference type="SMART" id="SM00955"/>
    </source>
</evidence>
<proteinExistence type="inferred from homology"/>
<evidence type="ECO:0000256" key="5">
    <source>
        <dbReference type="HAMAP-Rule" id="MF_03045"/>
    </source>
</evidence>
<keyword evidence="2 5" id="KW-0479">Metal-binding</keyword>
<feature type="compositionally biased region" description="Basic and acidic residues" evidence="6">
    <location>
        <begin position="171"/>
        <end position="201"/>
    </location>
</feature>
<keyword evidence="5" id="KW-0464">Manganese</keyword>
<dbReference type="Gene3D" id="2.40.50.690">
    <property type="match status" value="1"/>
</dbReference>
<comment type="subcellular location">
    <subcellularLocation>
        <location evidence="5">Cytoplasm</location>
    </subcellularLocation>
    <subcellularLocation>
        <location evidence="5">Cytoplasm</location>
        <location evidence="5">P-body</location>
    </subcellularLocation>
</comment>
<evidence type="ECO:0000256" key="3">
    <source>
        <dbReference type="ARBA" id="ARBA00022842"/>
    </source>
</evidence>
<accession>A0A8H7Q3J0</accession>
<feature type="domain" description="RNB" evidence="7">
    <location>
        <begin position="560"/>
        <end position="898"/>
    </location>
</feature>
<dbReference type="InterPro" id="IPR041505">
    <property type="entry name" value="Dis3_CSD2"/>
</dbReference>
<dbReference type="InterPro" id="IPR041093">
    <property type="entry name" value="Dis3l2-like_C"/>
</dbReference>
<name>A0A8H7Q3J0_MORIS</name>
<dbReference type="OrthoDB" id="372421at2759"/>
<dbReference type="SMART" id="SM00955">
    <property type="entry name" value="RNB"/>
    <property type="match status" value="1"/>
</dbReference>
<dbReference type="HAMAP" id="MF_03045">
    <property type="entry name" value="DIS3L2"/>
    <property type="match status" value="1"/>
</dbReference>
<dbReference type="GO" id="GO:0000932">
    <property type="term" value="C:P-body"/>
    <property type="evidence" value="ECO:0007669"/>
    <property type="project" value="UniProtKB-SubCell"/>
</dbReference>
<dbReference type="PANTHER" id="PTHR23355">
    <property type="entry name" value="RIBONUCLEASE"/>
    <property type="match status" value="1"/>
</dbReference>
<feature type="compositionally biased region" description="Polar residues" evidence="6">
    <location>
        <begin position="231"/>
        <end position="245"/>
    </location>
</feature>
<dbReference type="Pfam" id="PF17877">
    <property type="entry name" value="Dis3l2_C_term"/>
    <property type="match status" value="1"/>
</dbReference>
<comment type="function">
    <text evidence="5">3'-5'-exoribonuclease that specifically recognizes RNAs polyuridylated at their 3' end and mediates their degradation. Component of an exosome-independent RNA degradation pathway that mediates degradation of cytoplasmic mRNAs that have been deadenylated and subsequently uridylated at their 3'.</text>
</comment>
<evidence type="ECO:0000313" key="9">
    <source>
        <dbReference type="Proteomes" id="UP000654370"/>
    </source>
</evidence>
<evidence type="ECO:0000256" key="1">
    <source>
        <dbReference type="ARBA" id="ARBA00022490"/>
    </source>
</evidence>
<comment type="cofactor">
    <cofactor evidence="5">
        <name>Mg(2+)</name>
        <dbReference type="ChEBI" id="CHEBI:18420"/>
    </cofactor>
    <cofactor evidence="5">
        <name>Mn(2+)</name>
        <dbReference type="ChEBI" id="CHEBI:29035"/>
    </cofactor>
</comment>
<dbReference type="Pfam" id="PF00773">
    <property type="entry name" value="RNB"/>
    <property type="match status" value="1"/>
</dbReference>
<dbReference type="EMBL" id="JAEPQZ010000002">
    <property type="protein sequence ID" value="KAG2184650.1"/>
    <property type="molecule type" value="Genomic_DNA"/>
</dbReference>
<evidence type="ECO:0000313" key="8">
    <source>
        <dbReference type="EMBL" id="KAG2184650.1"/>
    </source>
</evidence>
<dbReference type="GO" id="GO:0000175">
    <property type="term" value="F:3'-5'-RNA exonuclease activity"/>
    <property type="evidence" value="ECO:0007669"/>
    <property type="project" value="UniProtKB-UniRule"/>
</dbReference>
<dbReference type="FunFam" id="2.40.50.700:FF:000002">
    <property type="entry name" value="Cell wall biogenesis protein"/>
    <property type="match status" value="1"/>
</dbReference>
<feature type="binding site" evidence="5">
    <location>
        <position position="572"/>
    </location>
    <ligand>
        <name>Mg(2+)</name>
        <dbReference type="ChEBI" id="CHEBI:18420"/>
    </ligand>
</feature>
<protein>
    <recommendedName>
        <fullName evidence="5">DIS3-like exonuclease 2</fullName>
        <ecNumber evidence="5">3.1.13.-</ecNumber>
    </recommendedName>
</protein>
<dbReference type="AlphaFoldDB" id="A0A8H7Q3J0"/>
<dbReference type="InterPro" id="IPR022966">
    <property type="entry name" value="RNase_II/R_CS"/>
</dbReference>
<evidence type="ECO:0000256" key="4">
    <source>
        <dbReference type="ARBA" id="ARBA00022884"/>
    </source>
</evidence>
<feature type="compositionally biased region" description="Polar residues" evidence="6">
    <location>
        <begin position="1050"/>
        <end position="1067"/>
    </location>
</feature>
<feature type="binding site" evidence="5">
    <location>
        <position position="581"/>
    </location>
    <ligand>
        <name>Mg(2+)</name>
        <dbReference type="ChEBI" id="CHEBI:18420"/>
    </ligand>
</feature>
<feature type="region of interest" description="Disordered" evidence="6">
    <location>
        <begin position="367"/>
        <end position="389"/>
    </location>
</feature>
<keyword evidence="3 5" id="KW-0460">Magnesium</keyword>
<evidence type="ECO:0000256" key="6">
    <source>
        <dbReference type="SAM" id="MobiDB-lite"/>
    </source>
</evidence>
<gene>
    <name evidence="8" type="ORF">INT43_000563</name>
</gene>